<keyword evidence="10" id="KW-1185">Reference proteome</keyword>
<dbReference type="InterPro" id="IPR000515">
    <property type="entry name" value="MetI-like"/>
</dbReference>
<evidence type="ECO:0000256" key="1">
    <source>
        <dbReference type="ARBA" id="ARBA00004651"/>
    </source>
</evidence>
<organism evidence="9 10">
    <name type="scientific">Agrobacterium tomkonis CFBP 6623</name>
    <dbReference type="NCBI Taxonomy" id="1183432"/>
    <lineage>
        <taxon>Bacteria</taxon>
        <taxon>Pseudomonadati</taxon>
        <taxon>Pseudomonadota</taxon>
        <taxon>Alphaproteobacteria</taxon>
        <taxon>Hyphomicrobiales</taxon>
        <taxon>Rhizobiaceae</taxon>
        <taxon>Rhizobium/Agrobacterium group</taxon>
        <taxon>Agrobacterium</taxon>
        <taxon>Agrobacterium tumefaciens complex</taxon>
    </lineage>
</organism>
<dbReference type="InterPro" id="IPR035906">
    <property type="entry name" value="MetI-like_sf"/>
</dbReference>
<dbReference type="Pfam" id="PF00528">
    <property type="entry name" value="BPD_transp_1"/>
    <property type="match status" value="1"/>
</dbReference>
<dbReference type="PANTHER" id="PTHR43744:SF12">
    <property type="entry name" value="ABC TRANSPORTER PERMEASE PROTEIN MG189-RELATED"/>
    <property type="match status" value="1"/>
</dbReference>
<evidence type="ECO:0000256" key="4">
    <source>
        <dbReference type="ARBA" id="ARBA00022692"/>
    </source>
</evidence>
<feature type="domain" description="ABC transmembrane type-1" evidence="8">
    <location>
        <begin position="144"/>
        <end position="333"/>
    </location>
</feature>
<feature type="transmembrane region" description="Helical" evidence="7">
    <location>
        <begin position="179"/>
        <end position="202"/>
    </location>
</feature>
<feature type="transmembrane region" description="Helical" evidence="7">
    <location>
        <begin position="254"/>
        <end position="277"/>
    </location>
</feature>
<dbReference type="GO" id="GO:0005886">
    <property type="term" value="C:plasma membrane"/>
    <property type="evidence" value="ECO:0007669"/>
    <property type="project" value="UniProtKB-SubCell"/>
</dbReference>
<comment type="subcellular location">
    <subcellularLocation>
        <location evidence="1 7">Cell membrane</location>
        <topology evidence="1 7">Multi-pass membrane protein</topology>
    </subcellularLocation>
</comment>
<feature type="transmembrane region" description="Helical" evidence="7">
    <location>
        <begin position="312"/>
        <end position="333"/>
    </location>
</feature>
<dbReference type="STRING" id="1183432.AGR3A_Lc110040"/>
<dbReference type="Gene3D" id="1.10.3720.10">
    <property type="entry name" value="MetI-like"/>
    <property type="match status" value="1"/>
</dbReference>
<evidence type="ECO:0000256" key="5">
    <source>
        <dbReference type="ARBA" id="ARBA00022989"/>
    </source>
</evidence>
<feature type="transmembrane region" description="Helical" evidence="7">
    <location>
        <begin position="208"/>
        <end position="229"/>
    </location>
</feature>
<evidence type="ECO:0000313" key="10">
    <source>
        <dbReference type="Proteomes" id="UP000191988"/>
    </source>
</evidence>
<keyword evidence="5 7" id="KW-1133">Transmembrane helix</keyword>
<keyword evidence="2 7" id="KW-0813">Transport</keyword>
<dbReference type="CDD" id="cd06261">
    <property type="entry name" value="TM_PBP2"/>
    <property type="match status" value="1"/>
</dbReference>
<dbReference type="AlphaFoldDB" id="A0A1S7QXV8"/>
<protein>
    <submittedName>
        <fullName evidence="9">Putative sugar ABC transporter, permease protein</fullName>
    </submittedName>
</protein>
<dbReference type="PROSITE" id="PS50928">
    <property type="entry name" value="ABC_TM1"/>
    <property type="match status" value="1"/>
</dbReference>
<dbReference type="EMBL" id="FBWK01000047">
    <property type="protein sequence ID" value="CUX43519.1"/>
    <property type="molecule type" value="Genomic_DNA"/>
</dbReference>
<keyword evidence="4 7" id="KW-0812">Transmembrane</keyword>
<evidence type="ECO:0000256" key="6">
    <source>
        <dbReference type="ARBA" id="ARBA00023136"/>
    </source>
</evidence>
<sequence length="347" mass="38896">MARIGAFLTRTRGRNGKLHWTDWLSYAYLGVAVLMMFGPVVWLVLSSFKTEADLQRFPPRLLPYTQETVVVDGQAAPLPAYVDKDGRKFGMVRRIGLVAQVVDPTKPAEVLKMPFNELKSAEKVALATENYTELFQRFNFPLYFWNSTFITVTSTLIMLIVNSMAAFALSKYQFKGRGVVLALVVGTLMIPQTVVLVPLFLITSQLGMINSLWGVIIPGAATPTGVFLLRQYMLTIPDEILDAARMDKASEWKIYWRIILPLSAPALAVLAILAIMWRWNDFLWPLIVLTRNDNFTLQLALNSFQGEMTTEWSNLLAMTVLTLAPIALVFMFLQKYIATGIASTGGK</sequence>
<feature type="transmembrane region" description="Helical" evidence="7">
    <location>
        <begin position="23"/>
        <end position="45"/>
    </location>
</feature>
<keyword evidence="6 7" id="KW-0472">Membrane</keyword>
<evidence type="ECO:0000256" key="7">
    <source>
        <dbReference type="RuleBase" id="RU363032"/>
    </source>
</evidence>
<feature type="transmembrane region" description="Helical" evidence="7">
    <location>
        <begin position="143"/>
        <end position="167"/>
    </location>
</feature>
<proteinExistence type="inferred from homology"/>
<name>A0A1S7QXV8_9HYPH</name>
<evidence type="ECO:0000259" key="8">
    <source>
        <dbReference type="PROSITE" id="PS50928"/>
    </source>
</evidence>
<dbReference type="SUPFAM" id="SSF161098">
    <property type="entry name" value="MetI-like"/>
    <property type="match status" value="1"/>
</dbReference>
<comment type="similarity">
    <text evidence="7">Belongs to the binding-protein-dependent transport system permease family.</text>
</comment>
<dbReference type="Proteomes" id="UP000191988">
    <property type="component" value="Unassembled WGS sequence"/>
</dbReference>
<keyword evidence="3" id="KW-1003">Cell membrane</keyword>
<evidence type="ECO:0000313" key="9">
    <source>
        <dbReference type="EMBL" id="CUX43519.1"/>
    </source>
</evidence>
<accession>A0A1S7QXV8</accession>
<reference evidence="10" key="1">
    <citation type="submission" date="2016-01" db="EMBL/GenBank/DDBJ databases">
        <authorList>
            <person name="Regsiter A."/>
            <person name="william w."/>
        </authorList>
    </citation>
    <scope>NUCLEOTIDE SEQUENCE [LARGE SCALE GENOMIC DNA]</scope>
    <source>
        <strain evidence="10">CFBP 6623</strain>
    </source>
</reference>
<dbReference type="GO" id="GO:0055085">
    <property type="term" value="P:transmembrane transport"/>
    <property type="evidence" value="ECO:0007669"/>
    <property type="project" value="InterPro"/>
</dbReference>
<dbReference type="PANTHER" id="PTHR43744">
    <property type="entry name" value="ABC TRANSPORTER PERMEASE PROTEIN MG189-RELATED-RELATED"/>
    <property type="match status" value="1"/>
</dbReference>
<evidence type="ECO:0000256" key="3">
    <source>
        <dbReference type="ARBA" id="ARBA00022475"/>
    </source>
</evidence>
<dbReference type="RefSeq" id="WP_046801402.1">
    <property type="nucleotide sequence ID" value="NZ_LT009724.1"/>
</dbReference>
<gene>
    <name evidence="9" type="ORF">AGR3A_Lc110040</name>
</gene>
<evidence type="ECO:0000256" key="2">
    <source>
        <dbReference type="ARBA" id="ARBA00022448"/>
    </source>
</evidence>